<organism evidence="2 3">
    <name type="scientific">Caenorhabditis auriculariae</name>
    <dbReference type="NCBI Taxonomy" id="2777116"/>
    <lineage>
        <taxon>Eukaryota</taxon>
        <taxon>Metazoa</taxon>
        <taxon>Ecdysozoa</taxon>
        <taxon>Nematoda</taxon>
        <taxon>Chromadorea</taxon>
        <taxon>Rhabditida</taxon>
        <taxon>Rhabditina</taxon>
        <taxon>Rhabditomorpha</taxon>
        <taxon>Rhabditoidea</taxon>
        <taxon>Rhabditidae</taxon>
        <taxon>Peloderinae</taxon>
        <taxon>Caenorhabditis</taxon>
    </lineage>
</organism>
<name>A0A8S1HEB7_9PELO</name>
<protein>
    <submittedName>
        <fullName evidence="2">Uncharacterized protein</fullName>
    </submittedName>
</protein>
<dbReference type="EMBL" id="CAJGYM010000050">
    <property type="protein sequence ID" value="CAD6195046.1"/>
    <property type="molecule type" value="Genomic_DNA"/>
</dbReference>
<evidence type="ECO:0000313" key="2">
    <source>
        <dbReference type="EMBL" id="CAD6195046.1"/>
    </source>
</evidence>
<feature type="chain" id="PRO_5035936536" evidence="1">
    <location>
        <begin position="25"/>
        <end position="296"/>
    </location>
</feature>
<accession>A0A8S1HEB7</accession>
<dbReference type="OrthoDB" id="5804615at2759"/>
<dbReference type="AlphaFoldDB" id="A0A8S1HEB7"/>
<evidence type="ECO:0000256" key="1">
    <source>
        <dbReference type="SAM" id="SignalP"/>
    </source>
</evidence>
<keyword evidence="3" id="KW-1185">Reference proteome</keyword>
<keyword evidence="1" id="KW-0732">Signal</keyword>
<evidence type="ECO:0000313" key="3">
    <source>
        <dbReference type="Proteomes" id="UP000835052"/>
    </source>
</evidence>
<dbReference type="Proteomes" id="UP000835052">
    <property type="component" value="Unassembled WGS sequence"/>
</dbReference>
<proteinExistence type="predicted"/>
<gene>
    <name evidence="2" type="ORF">CAUJ_LOCUS10965</name>
</gene>
<reference evidence="2" key="1">
    <citation type="submission" date="2020-10" db="EMBL/GenBank/DDBJ databases">
        <authorList>
            <person name="Kikuchi T."/>
        </authorList>
    </citation>
    <scope>NUCLEOTIDE SEQUENCE</scope>
    <source>
        <strain evidence="2">NKZ352</strain>
    </source>
</reference>
<feature type="signal peptide" evidence="1">
    <location>
        <begin position="1"/>
        <end position="24"/>
    </location>
</feature>
<comment type="caution">
    <text evidence="2">The sequence shown here is derived from an EMBL/GenBank/DDBJ whole genome shotgun (WGS) entry which is preliminary data.</text>
</comment>
<sequence length="296" mass="33343">MAGFFRIQNLAATSFFVVVSLAIAQNDEQLTRTEEKLTTDRDFYDQWMKLINVQAEQLEEQSLDYPLDYVIRDLAQCPETKIQPGLDTNAVQPQDIAIYAEMGQLSSYCPSNHTLLSAGILGSCKQRSHTMKLPSLPKMLQIRGADLKTIDANHLEDPLPDQAKSIADEITRIPGYEEMWKMIVITATIQDGTASETGQTAIEVLAAIQELGQLLPKKTFVVVLRTSGSGLWRDASHANEACRTQLSKWKVHNKFNYNSVWDQVEIIVQKNYLRPNFSVEILPLFRDAALNNLPNM</sequence>